<reference evidence="1 2" key="1">
    <citation type="submission" date="2014-11" db="EMBL/GenBank/DDBJ databases">
        <title>Whole genome shotgun sequence of Sphingomonas parapaucimobilis NBRC 15100.</title>
        <authorList>
            <person name="Katano-Makiyama Y."/>
            <person name="Hosoyama A."/>
            <person name="Hashimoto M."/>
            <person name="Hosoyama Y."/>
            <person name="Noguchi M."/>
            <person name="Numata M."/>
            <person name="Tsuchikane K."/>
            <person name="Hirakata S."/>
            <person name="Uohara A."/>
            <person name="Shimodaira J."/>
            <person name="Ohji S."/>
            <person name="Ichikawa N."/>
            <person name="Kimura A."/>
            <person name="Yamazoe A."/>
            <person name="Fujita N."/>
        </authorList>
    </citation>
    <scope>NUCLEOTIDE SEQUENCE [LARGE SCALE GENOMIC DNA]</scope>
    <source>
        <strain evidence="1 2">NBRC 15100</strain>
    </source>
</reference>
<dbReference type="AlphaFoldDB" id="A0A0A1WAV2"/>
<accession>A0A0A1WAV2</accession>
<name>A0A0A1WAV2_9SPHN</name>
<dbReference type="Proteomes" id="UP000032305">
    <property type="component" value="Unassembled WGS sequence"/>
</dbReference>
<keyword evidence="2" id="KW-1185">Reference proteome</keyword>
<evidence type="ECO:0000313" key="1">
    <source>
        <dbReference type="EMBL" id="GAM02600.1"/>
    </source>
</evidence>
<organism evidence="1 2">
    <name type="scientific">Sphingomonas parapaucimobilis NBRC 15100</name>
    <dbReference type="NCBI Taxonomy" id="1219049"/>
    <lineage>
        <taxon>Bacteria</taxon>
        <taxon>Pseudomonadati</taxon>
        <taxon>Pseudomonadota</taxon>
        <taxon>Alphaproteobacteria</taxon>
        <taxon>Sphingomonadales</taxon>
        <taxon>Sphingomonadaceae</taxon>
        <taxon>Sphingomonas</taxon>
    </lineage>
</organism>
<dbReference type="EMBL" id="BBPI01000095">
    <property type="protein sequence ID" value="GAM02600.1"/>
    <property type="molecule type" value="Genomic_DNA"/>
</dbReference>
<gene>
    <name evidence="1" type="ORF">SP5_095_00020</name>
</gene>
<evidence type="ECO:0000313" key="2">
    <source>
        <dbReference type="Proteomes" id="UP000032305"/>
    </source>
</evidence>
<proteinExistence type="predicted"/>
<protein>
    <submittedName>
        <fullName evidence="1">Uncharacterized protein</fullName>
    </submittedName>
</protein>
<dbReference type="RefSeq" id="WP_042490665.1">
    <property type="nucleotide sequence ID" value="NZ_BBPI01000095.1"/>
</dbReference>
<sequence length="192" mass="20791">MNDGMMIPQYDQPICTAGQVSTILARPRPTIAGWISRYSWLGIVAVQPGKTRLFTPSEIGTLVALRLAISAGNMADILGDSVDLITPEIDAEYDRLTGMMQLDEWGASGTLKPRLPKFDEANLILVSHGGGSKQGGLMPNAFMPTRSPKSEGAYIADMSGFELPEIVLPLGQGLRNAWTRMLWLLNGFAVVD</sequence>
<comment type="caution">
    <text evidence="1">The sequence shown here is derived from an EMBL/GenBank/DDBJ whole genome shotgun (WGS) entry which is preliminary data.</text>
</comment>